<accession>A0ABV8CQN3</accession>
<dbReference type="EMBL" id="JBHSAF010000014">
    <property type="protein sequence ID" value="MFC3914209.1"/>
    <property type="molecule type" value="Genomic_DNA"/>
</dbReference>
<keyword evidence="1" id="KW-0472">Membrane</keyword>
<proteinExistence type="predicted"/>
<evidence type="ECO:0000313" key="3">
    <source>
        <dbReference type="Proteomes" id="UP001595692"/>
    </source>
</evidence>
<keyword evidence="3" id="KW-1185">Reference proteome</keyword>
<dbReference type="Proteomes" id="UP001595692">
    <property type="component" value="Unassembled WGS sequence"/>
</dbReference>
<comment type="caution">
    <text evidence="2">The sequence shown here is derived from an EMBL/GenBank/DDBJ whole genome shotgun (WGS) entry which is preliminary data.</text>
</comment>
<feature type="transmembrane region" description="Helical" evidence="1">
    <location>
        <begin position="12"/>
        <end position="29"/>
    </location>
</feature>
<keyword evidence="1" id="KW-0812">Transmembrane</keyword>
<evidence type="ECO:0000313" key="2">
    <source>
        <dbReference type="EMBL" id="MFC3914209.1"/>
    </source>
</evidence>
<protein>
    <submittedName>
        <fullName evidence="2">Uncharacterized protein</fullName>
    </submittedName>
</protein>
<name>A0ABV8CQN3_9GAMM</name>
<evidence type="ECO:0000256" key="1">
    <source>
        <dbReference type="SAM" id="Phobius"/>
    </source>
</evidence>
<feature type="transmembrane region" description="Helical" evidence="1">
    <location>
        <begin position="130"/>
        <end position="153"/>
    </location>
</feature>
<dbReference type="RefSeq" id="WP_377152842.1">
    <property type="nucleotide sequence ID" value="NZ_JBHSAF010000014.1"/>
</dbReference>
<keyword evidence="1" id="KW-1133">Transmembrane helix</keyword>
<reference evidence="3" key="1">
    <citation type="journal article" date="2019" name="Int. J. Syst. Evol. Microbiol.">
        <title>The Global Catalogue of Microorganisms (GCM) 10K type strain sequencing project: providing services to taxonomists for standard genome sequencing and annotation.</title>
        <authorList>
            <consortium name="The Broad Institute Genomics Platform"/>
            <consortium name="The Broad Institute Genome Sequencing Center for Infectious Disease"/>
            <person name="Wu L."/>
            <person name="Ma J."/>
        </authorList>
    </citation>
    <scope>NUCLEOTIDE SEQUENCE [LARGE SCALE GENOMIC DNA]</scope>
    <source>
        <strain evidence="3">CCUG 54939</strain>
    </source>
</reference>
<gene>
    <name evidence="2" type="ORF">ACFOSS_12110</name>
</gene>
<organism evidence="2 3">
    <name type="scientific">Pseudaeromonas sharmana</name>
    <dbReference type="NCBI Taxonomy" id="328412"/>
    <lineage>
        <taxon>Bacteria</taxon>
        <taxon>Pseudomonadati</taxon>
        <taxon>Pseudomonadota</taxon>
        <taxon>Gammaproteobacteria</taxon>
        <taxon>Aeromonadales</taxon>
        <taxon>Aeromonadaceae</taxon>
        <taxon>Pseudaeromonas</taxon>
    </lineage>
</organism>
<sequence>MSRYRSLIRQLLQLGAVVTLCVVLAPWLLTYQHYLSGQTAIAPNFPIAIRDQGSVSVVLWREYQQSPTRYAPLLLTEGRELSWPLEDGSAVRLLQTPDGLFDLTYYTSHYVFWARYQIQSGTVQPISLRYTGAFIIFPLLLLAATAYLTIMLLRKLYRPGHR</sequence>